<feature type="region of interest" description="Disordered" evidence="1">
    <location>
        <begin position="1"/>
        <end position="41"/>
    </location>
</feature>
<evidence type="ECO:0000256" key="1">
    <source>
        <dbReference type="SAM" id="MobiDB-lite"/>
    </source>
</evidence>
<protein>
    <recommendedName>
        <fullName evidence="4">F-box domain-containing protein</fullName>
    </recommendedName>
</protein>
<organism evidence="2 3">
    <name type="scientific">Cerrena zonata</name>
    <dbReference type="NCBI Taxonomy" id="2478898"/>
    <lineage>
        <taxon>Eukaryota</taxon>
        <taxon>Fungi</taxon>
        <taxon>Dikarya</taxon>
        <taxon>Basidiomycota</taxon>
        <taxon>Agaricomycotina</taxon>
        <taxon>Agaricomycetes</taxon>
        <taxon>Polyporales</taxon>
        <taxon>Cerrenaceae</taxon>
        <taxon>Cerrena</taxon>
    </lineage>
</organism>
<feature type="compositionally biased region" description="Basic and acidic residues" evidence="1">
    <location>
        <begin position="26"/>
        <end position="36"/>
    </location>
</feature>
<evidence type="ECO:0000313" key="3">
    <source>
        <dbReference type="Proteomes" id="UP001385951"/>
    </source>
</evidence>
<evidence type="ECO:0000313" key="2">
    <source>
        <dbReference type="EMBL" id="KAK7684204.1"/>
    </source>
</evidence>
<evidence type="ECO:0008006" key="4">
    <source>
        <dbReference type="Google" id="ProtNLM"/>
    </source>
</evidence>
<name>A0AAW0G1E3_9APHY</name>
<gene>
    <name evidence="2" type="ORF">QCA50_012528</name>
</gene>
<accession>A0AAW0G1E3</accession>
<proteinExistence type="predicted"/>
<reference evidence="2 3" key="1">
    <citation type="submission" date="2022-09" db="EMBL/GenBank/DDBJ databases">
        <authorList>
            <person name="Palmer J.M."/>
        </authorList>
    </citation>
    <scope>NUCLEOTIDE SEQUENCE [LARGE SCALE GENOMIC DNA]</scope>
    <source>
        <strain evidence="2 3">DSM 7382</strain>
    </source>
</reference>
<sequence>MDTHSPDPSCLGSVDIEMENSVDTSRNSDEESKYADEPMTSDSWSTAIAKDFVVSSHAEETTRNNMACIHRIGPKPVDTLTRVVSDPNERIFYASDSVVIVYDREDDGSMVETTTRDRGQGVECSRFPTEIYEHIIDYVAERPHCNDLRDFGHWRFLTRALAHCARVCRAWVPRAQMHLFSAIDLSKIPRCRETHRALTGFWAAVQRKPFLLQYSTLAHTAYGNTT</sequence>
<dbReference type="AlphaFoldDB" id="A0AAW0G1E3"/>
<dbReference type="EMBL" id="JASBNA010000026">
    <property type="protein sequence ID" value="KAK7684204.1"/>
    <property type="molecule type" value="Genomic_DNA"/>
</dbReference>
<keyword evidence="3" id="KW-1185">Reference proteome</keyword>
<comment type="caution">
    <text evidence="2">The sequence shown here is derived from an EMBL/GenBank/DDBJ whole genome shotgun (WGS) entry which is preliminary data.</text>
</comment>
<dbReference type="Proteomes" id="UP001385951">
    <property type="component" value="Unassembled WGS sequence"/>
</dbReference>